<organism evidence="1 2">
    <name type="scientific">Ambrosiozyma monospora</name>
    <name type="common">Yeast</name>
    <name type="synonym">Endomycopsis monosporus</name>
    <dbReference type="NCBI Taxonomy" id="43982"/>
    <lineage>
        <taxon>Eukaryota</taxon>
        <taxon>Fungi</taxon>
        <taxon>Dikarya</taxon>
        <taxon>Ascomycota</taxon>
        <taxon>Saccharomycotina</taxon>
        <taxon>Pichiomycetes</taxon>
        <taxon>Pichiales</taxon>
        <taxon>Pichiaceae</taxon>
        <taxon>Ambrosiozyma</taxon>
    </lineage>
</organism>
<dbReference type="Proteomes" id="UP001165063">
    <property type="component" value="Unassembled WGS sequence"/>
</dbReference>
<comment type="caution">
    <text evidence="1">The sequence shown here is derived from an EMBL/GenBank/DDBJ whole genome shotgun (WGS) entry which is preliminary data.</text>
</comment>
<dbReference type="OrthoDB" id="413361at2759"/>
<gene>
    <name evidence="1" type="ORF">Amon01_001021200</name>
</gene>
<dbReference type="AlphaFoldDB" id="A0A9W6TAH4"/>
<evidence type="ECO:0000313" key="1">
    <source>
        <dbReference type="EMBL" id="GME85796.1"/>
    </source>
</evidence>
<evidence type="ECO:0000313" key="2">
    <source>
        <dbReference type="Proteomes" id="UP001165063"/>
    </source>
</evidence>
<sequence>MDITAAYLNADLSEEAELYITPSPTKSSKLSKDQRVVYRLRKALFGLKMPVYCGLINWNSSCCRWVSKVLRLEKLGILNPIFLKEIVLNQSDYIQKMAKHFNIEALNVDTPLSYEFSFDPHEEGNDLEDEGDLSKRIKEYRERVGALQYLANSSKPDLSFASNYLSRFCLYPHRDLKRQLDRCIDYALKTRNYSIKYS</sequence>
<proteinExistence type="predicted"/>
<reference evidence="1" key="1">
    <citation type="submission" date="2023-04" db="EMBL/GenBank/DDBJ databases">
        <title>Ambrosiozyma monospora NBRC 1965.</title>
        <authorList>
            <person name="Ichikawa N."/>
            <person name="Sato H."/>
            <person name="Tonouchi N."/>
        </authorList>
    </citation>
    <scope>NUCLEOTIDE SEQUENCE</scope>
    <source>
        <strain evidence="1">NBRC 1965</strain>
    </source>
</reference>
<dbReference type="EMBL" id="BSXU01018885">
    <property type="protein sequence ID" value="GME85796.1"/>
    <property type="molecule type" value="Genomic_DNA"/>
</dbReference>
<name>A0A9W6TAH4_AMBMO</name>
<keyword evidence="2" id="KW-1185">Reference proteome</keyword>
<accession>A0A9W6TAH4</accession>
<protein>
    <submittedName>
        <fullName evidence="1">Unnamed protein product</fullName>
    </submittedName>
</protein>